<evidence type="ECO:0000313" key="7">
    <source>
        <dbReference type="Proteomes" id="UP000293331"/>
    </source>
</evidence>
<keyword evidence="2 5" id="KW-0812">Transmembrane</keyword>
<accession>A0A4Q5LL19</accession>
<dbReference type="Gene3D" id="1.20.1740.10">
    <property type="entry name" value="Amino acid/polyamine transporter I"/>
    <property type="match status" value="1"/>
</dbReference>
<gene>
    <name evidence="6" type="ORF">EWM62_12420</name>
</gene>
<evidence type="ECO:0000313" key="6">
    <source>
        <dbReference type="EMBL" id="RYU90326.1"/>
    </source>
</evidence>
<dbReference type="InterPro" id="IPR002293">
    <property type="entry name" value="AA/rel_permease1"/>
</dbReference>
<feature type="transmembrane region" description="Helical" evidence="5">
    <location>
        <begin position="84"/>
        <end position="109"/>
    </location>
</feature>
<feature type="transmembrane region" description="Helical" evidence="5">
    <location>
        <begin position="155"/>
        <end position="172"/>
    </location>
</feature>
<reference evidence="6 7" key="1">
    <citation type="submission" date="2019-02" db="EMBL/GenBank/DDBJ databases">
        <title>Bacterial novel species Mucilaginibacter sp. 17JY9-4 isolated from soil.</title>
        <authorList>
            <person name="Jung H.-Y."/>
        </authorList>
    </citation>
    <scope>NUCLEOTIDE SEQUENCE [LARGE SCALE GENOMIC DNA]</scope>
    <source>
        <strain evidence="6 7">17JY9-4</strain>
    </source>
</reference>
<dbReference type="AlphaFoldDB" id="A0A4Q5LL19"/>
<feature type="transmembrane region" description="Helical" evidence="5">
    <location>
        <begin position="263"/>
        <end position="292"/>
    </location>
</feature>
<dbReference type="GO" id="GO:0015179">
    <property type="term" value="F:L-amino acid transmembrane transporter activity"/>
    <property type="evidence" value="ECO:0007669"/>
    <property type="project" value="TreeGrafter"/>
</dbReference>
<evidence type="ECO:0000256" key="1">
    <source>
        <dbReference type="ARBA" id="ARBA00004141"/>
    </source>
</evidence>
<keyword evidence="3 5" id="KW-1133">Transmembrane helix</keyword>
<protein>
    <submittedName>
        <fullName evidence="6">Amino acid permease</fullName>
    </submittedName>
</protein>
<dbReference type="EMBL" id="SEWG01000004">
    <property type="protein sequence ID" value="RYU90326.1"/>
    <property type="molecule type" value="Genomic_DNA"/>
</dbReference>
<dbReference type="OrthoDB" id="9806937at2"/>
<evidence type="ECO:0000256" key="3">
    <source>
        <dbReference type="ARBA" id="ARBA00022989"/>
    </source>
</evidence>
<feature type="transmembrane region" description="Helical" evidence="5">
    <location>
        <begin position="129"/>
        <end position="148"/>
    </location>
</feature>
<keyword evidence="4 5" id="KW-0472">Membrane</keyword>
<sequence length="447" mass="49154">MSIQPRLNRFDLSMIVISLVIGMGIFGSPSDVAVKAGSAPVFFGAWIFGGIVTLCGALTFAEIGARYPTTGGFYKVFSYCYHPAFAFMINWVLVISNASSVAAVALLGAEYINPILLPQSLQNPTGTKLTTIATVLVLYGINFLGIKLSAQTQNILTIFKVGMILLLCTVVFKSDAHAVNPVVAIPHTGSVITAFGLSMVAVFFTYTGYAQTINFGGDIINPKKNIPKAIFFGMAVIISLYLAINYAYYYVLGIGGLQQNHTLAATLAGVIFGATGYKITSILMFVSVVAYVNVNIMSSPRVYYAMAEDGILPPIFKRLNPKTQVQEFGMSFFVMAILIILFFVGSFSEMLKYVMFFELIGISLAAIAIFILRKKTRHLDVSDIYTIKWFPLIPVIFILSYWFVTINIFITFKENPFAAFWCIAAYAFGLAIYYISKRKQTPLLPDN</sequence>
<dbReference type="InterPro" id="IPR050598">
    <property type="entry name" value="AminoAcid_Transporter"/>
</dbReference>
<organism evidence="6 7">
    <name type="scientific">Mucilaginibacter terrigena</name>
    <dbReference type="NCBI Taxonomy" id="2492395"/>
    <lineage>
        <taxon>Bacteria</taxon>
        <taxon>Pseudomonadati</taxon>
        <taxon>Bacteroidota</taxon>
        <taxon>Sphingobacteriia</taxon>
        <taxon>Sphingobacteriales</taxon>
        <taxon>Sphingobacteriaceae</taxon>
        <taxon>Mucilaginibacter</taxon>
    </lineage>
</organism>
<evidence type="ECO:0000256" key="2">
    <source>
        <dbReference type="ARBA" id="ARBA00022692"/>
    </source>
</evidence>
<dbReference type="GO" id="GO:0016020">
    <property type="term" value="C:membrane"/>
    <property type="evidence" value="ECO:0007669"/>
    <property type="project" value="UniProtKB-SubCell"/>
</dbReference>
<dbReference type="PIRSF" id="PIRSF006060">
    <property type="entry name" value="AA_transporter"/>
    <property type="match status" value="1"/>
</dbReference>
<name>A0A4Q5LL19_9SPHI</name>
<dbReference type="Pfam" id="PF13520">
    <property type="entry name" value="AA_permease_2"/>
    <property type="match status" value="1"/>
</dbReference>
<keyword evidence="7" id="KW-1185">Reference proteome</keyword>
<evidence type="ECO:0000256" key="5">
    <source>
        <dbReference type="SAM" id="Phobius"/>
    </source>
</evidence>
<feature type="transmembrane region" description="Helical" evidence="5">
    <location>
        <begin position="12"/>
        <end position="29"/>
    </location>
</feature>
<feature type="transmembrane region" description="Helical" evidence="5">
    <location>
        <begin position="229"/>
        <end position="251"/>
    </location>
</feature>
<feature type="transmembrane region" description="Helical" evidence="5">
    <location>
        <begin position="184"/>
        <end position="209"/>
    </location>
</feature>
<dbReference type="RefSeq" id="WP_129876978.1">
    <property type="nucleotide sequence ID" value="NZ_SEWG01000004.1"/>
</dbReference>
<feature type="transmembrane region" description="Helical" evidence="5">
    <location>
        <begin position="418"/>
        <end position="435"/>
    </location>
</feature>
<dbReference type="Proteomes" id="UP000293331">
    <property type="component" value="Unassembled WGS sequence"/>
</dbReference>
<feature type="transmembrane region" description="Helical" evidence="5">
    <location>
        <begin position="353"/>
        <end position="372"/>
    </location>
</feature>
<dbReference type="PANTHER" id="PTHR11785">
    <property type="entry name" value="AMINO ACID TRANSPORTER"/>
    <property type="match status" value="1"/>
</dbReference>
<comment type="caution">
    <text evidence="6">The sequence shown here is derived from an EMBL/GenBank/DDBJ whole genome shotgun (WGS) entry which is preliminary data.</text>
</comment>
<feature type="transmembrane region" description="Helical" evidence="5">
    <location>
        <begin position="328"/>
        <end position="347"/>
    </location>
</feature>
<proteinExistence type="predicted"/>
<feature type="transmembrane region" description="Helical" evidence="5">
    <location>
        <begin position="41"/>
        <end position="63"/>
    </location>
</feature>
<dbReference type="PANTHER" id="PTHR11785:SF512">
    <property type="entry name" value="SOBREMESA, ISOFORM B"/>
    <property type="match status" value="1"/>
</dbReference>
<comment type="subcellular location">
    <subcellularLocation>
        <location evidence="1">Membrane</location>
        <topology evidence="1">Multi-pass membrane protein</topology>
    </subcellularLocation>
</comment>
<feature type="transmembrane region" description="Helical" evidence="5">
    <location>
        <begin position="392"/>
        <end position="412"/>
    </location>
</feature>
<evidence type="ECO:0000256" key="4">
    <source>
        <dbReference type="ARBA" id="ARBA00023136"/>
    </source>
</evidence>